<keyword evidence="6" id="KW-0645">Protease</keyword>
<dbReference type="InterPro" id="IPR057247">
    <property type="entry name" value="CARBOXYPEPT_ZN_2"/>
</dbReference>
<dbReference type="CDD" id="cd03860">
    <property type="entry name" value="M14_CP_A-B_like"/>
    <property type="match status" value="1"/>
</dbReference>
<keyword evidence="19" id="KW-1185">Reference proteome</keyword>
<dbReference type="FunFam" id="3.40.630.10:FF:000040">
    <property type="entry name" value="zinc carboxypeptidase"/>
    <property type="match status" value="1"/>
</dbReference>
<evidence type="ECO:0000256" key="10">
    <source>
        <dbReference type="ARBA" id="ARBA00022833"/>
    </source>
</evidence>
<dbReference type="PANTHER" id="PTHR11705">
    <property type="entry name" value="PROTEASE FAMILY M14 CARBOXYPEPTIDASE A,B"/>
    <property type="match status" value="1"/>
</dbReference>
<keyword evidence="4" id="KW-0964">Secreted</keyword>
<comment type="caution">
    <text evidence="18">The sequence shown here is derived from an EMBL/GenBank/DDBJ whole genome shotgun (WGS) entry which is preliminary data.</text>
</comment>
<dbReference type="Gene3D" id="3.30.70.340">
    <property type="entry name" value="Metallocarboxypeptidase-like"/>
    <property type="match status" value="1"/>
</dbReference>
<evidence type="ECO:0000256" key="11">
    <source>
        <dbReference type="ARBA" id="ARBA00023049"/>
    </source>
</evidence>
<dbReference type="GO" id="GO:0008270">
    <property type="term" value="F:zinc ion binding"/>
    <property type="evidence" value="ECO:0007669"/>
    <property type="project" value="InterPro"/>
</dbReference>
<comment type="cofactor">
    <cofactor evidence="1">
        <name>Zn(2+)</name>
        <dbReference type="ChEBI" id="CHEBI:29105"/>
    </cofactor>
</comment>
<comment type="subcellular location">
    <subcellularLocation>
        <location evidence="2">Secreted</location>
    </subcellularLocation>
</comment>
<feature type="domain" description="Peptidase M14" evidence="17">
    <location>
        <begin position="116"/>
        <end position="425"/>
    </location>
</feature>
<evidence type="ECO:0000256" key="12">
    <source>
        <dbReference type="ARBA" id="ARBA00023157"/>
    </source>
</evidence>
<dbReference type="InterPro" id="IPR036990">
    <property type="entry name" value="M14A-like_propep"/>
</dbReference>
<organism evidence="18 19">
    <name type="scientific">Pieris brassicae</name>
    <name type="common">White butterfly</name>
    <name type="synonym">Large white butterfly</name>
    <dbReference type="NCBI Taxonomy" id="7116"/>
    <lineage>
        <taxon>Eukaryota</taxon>
        <taxon>Metazoa</taxon>
        <taxon>Ecdysozoa</taxon>
        <taxon>Arthropoda</taxon>
        <taxon>Hexapoda</taxon>
        <taxon>Insecta</taxon>
        <taxon>Pterygota</taxon>
        <taxon>Neoptera</taxon>
        <taxon>Endopterygota</taxon>
        <taxon>Lepidoptera</taxon>
        <taxon>Glossata</taxon>
        <taxon>Ditrysia</taxon>
        <taxon>Papilionoidea</taxon>
        <taxon>Pieridae</taxon>
        <taxon>Pierinae</taxon>
        <taxon>Pieris</taxon>
    </lineage>
</organism>
<keyword evidence="15" id="KW-0472">Membrane</keyword>
<reference evidence="18" key="1">
    <citation type="submission" date="2022-05" db="EMBL/GenBank/DDBJ databases">
        <authorList>
            <person name="Okamura Y."/>
        </authorList>
    </citation>
    <scope>NUCLEOTIDE SEQUENCE</scope>
</reference>
<keyword evidence="7" id="KW-0479">Metal-binding</keyword>
<keyword evidence="11" id="KW-0482">Metalloprotease</keyword>
<evidence type="ECO:0000256" key="15">
    <source>
        <dbReference type="SAM" id="Phobius"/>
    </source>
</evidence>
<dbReference type="PROSITE" id="PS52035">
    <property type="entry name" value="PEPTIDASE_M14"/>
    <property type="match status" value="1"/>
</dbReference>
<dbReference type="PANTHER" id="PTHR11705:SF153">
    <property type="entry name" value="ZINC CARBOXYPEPTIDASE A 1-LIKE PROTEIN"/>
    <property type="match status" value="1"/>
</dbReference>
<evidence type="ECO:0000256" key="5">
    <source>
        <dbReference type="ARBA" id="ARBA00022645"/>
    </source>
</evidence>
<feature type="active site" description="Proton donor/acceptor" evidence="14">
    <location>
        <position position="391"/>
    </location>
</feature>
<dbReference type="PROSITE" id="PS00133">
    <property type="entry name" value="CARBOXYPEPT_ZN_2"/>
    <property type="match status" value="1"/>
</dbReference>
<dbReference type="PRINTS" id="PR00765">
    <property type="entry name" value="CRBOXYPTASEA"/>
</dbReference>
<feature type="signal peptide" evidence="16">
    <location>
        <begin position="1"/>
        <end position="17"/>
    </location>
</feature>
<accession>A0A9P0TV53</accession>
<evidence type="ECO:0000256" key="2">
    <source>
        <dbReference type="ARBA" id="ARBA00004613"/>
    </source>
</evidence>
<keyword evidence="15" id="KW-0812">Transmembrane</keyword>
<keyword evidence="9" id="KW-0378">Hydrolase</keyword>
<keyword evidence="15" id="KW-1133">Transmembrane helix</keyword>
<evidence type="ECO:0000256" key="3">
    <source>
        <dbReference type="ARBA" id="ARBA00005988"/>
    </source>
</evidence>
<dbReference type="InterPro" id="IPR000834">
    <property type="entry name" value="Peptidase_M14"/>
</dbReference>
<gene>
    <name evidence="18" type="ORF">PIBRA_LOCUS13714</name>
</gene>
<evidence type="ECO:0000313" key="19">
    <source>
        <dbReference type="Proteomes" id="UP001152562"/>
    </source>
</evidence>
<dbReference type="SUPFAM" id="SSF54897">
    <property type="entry name" value="Protease propeptides/inhibitors"/>
    <property type="match status" value="1"/>
</dbReference>
<dbReference type="GO" id="GO:0006508">
    <property type="term" value="P:proteolysis"/>
    <property type="evidence" value="ECO:0007669"/>
    <property type="project" value="UniProtKB-KW"/>
</dbReference>
<dbReference type="Pfam" id="PF02244">
    <property type="entry name" value="Propep_M14"/>
    <property type="match status" value="1"/>
</dbReference>
<evidence type="ECO:0000256" key="9">
    <source>
        <dbReference type="ARBA" id="ARBA00022801"/>
    </source>
</evidence>
<keyword evidence="8 16" id="KW-0732">Signal</keyword>
<evidence type="ECO:0000256" key="16">
    <source>
        <dbReference type="SAM" id="SignalP"/>
    </source>
</evidence>
<dbReference type="AlphaFoldDB" id="A0A9P0TV53"/>
<keyword evidence="12" id="KW-1015">Disulfide bond</keyword>
<keyword evidence="5" id="KW-0121">Carboxypeptidase</keyword>
<evidence type="ECO:0000256" key="13">
    <source>
        <dbReference type="ARBA" id="ARBA00057299"/>
    </source>
</evidence>
<proteinExistence type="inferred from homology"/>
<comment type="function">
    <text evidence="13">Involved in the digestion of the blood meal.</text>
</comment>
<evidence type="ECO:0000256" key="7">
    <source>
        <dbReference type="ARBA" id="ARBA00022723"/>
    </source>
</evidence>
<feature type="transmembrane region" description="Helical" evidence="15">
    <location>
        <begin position="430"/>
        <end position="453"/>
    </location>
</feature>
<evidence type="ECO:0000256" key="8">
    <source>
        <dbReference type="ARBA" id="ARBA00022729"/>
    </source>
</evidence>
<evidence type="ECO:0000256" key="14">
    <source>
        <dbReference type="PROSITE-ProRule" id="PRU01379"/>
    </source>
</evidence>
<dbReference type="Pfam" id="PF00246">
    <property type="entry name" value="Peptidase_M14"/>
    <property type="match status" value="1"/>
</dbReference>
<comment type="similarity">
    <text evidence="3 14">Belongs to the peptidase M14 family.</text>
</comment>
<name>A0A9P0TV53_PIEBR</name>
<evidence type="ECO:0000259" key="17">
    <source>
        <dbReference type="PROSITE" id="PS52035"/>
    </source>
</evidence>
<dbReference type="EMBL" id="CALOZG010000086">
    <property type="protein sequence ID" value="CAH4038112.1"/>
    <property type="molecule type" value="Genomic_DNA"/>
</dbReference>
<sequence>MYTTISLMLNLLILTSAYKSYENYKVYKAIPESDTQLKVLTDLKKSGFDLWTDVPKIGNDVRIMVSPSQENDFADYMKSVGLDIAVAITNVQSLINDQLNPSTTQRSSLGSLTWTEYHTLDNIHGWLDELETMYPNVVRTVSIGNGAEGRAIKGVIIDYKSGQRENPLIGMIEGGIHAREWISPATVTGIIMEFLTSDNTDVRFMAEAFVWHIFPVINPDGYAYTFTNNRMWRKNRNTLYSTDCGTDDDLSNGIDLNRNFDYVWNTVGASSNPCDQTFAGPSAGSEPETQAIMNYVQKIKGSGNMIYYIAFHSYSQMVLIPYSHVGGADVLQVENYGDLYEIAQRGLDKLTEKYGTQYVAGTSLDILYAVTGSSFDWVKGVAKIPVVYLFELRDVGDYGFLLPSNQIIPNNEEIMACLIEMDKTTRNLGYYYSGAANVAASAIVIFTFVLAFVH</sequence>
<dbReference type="Gene3D" id="3.40.630.10">
    <property type="entry name" value="Zn peptidases"/>
    <property type="match status" value="1"/>
</dbReference>
<dbReference type="SUPFAM" id="SSF53187">
    <property type="entry name" value="Zn-dependent exopeptidases"/>
    <property type="match status" value="1"/>
</dbReference>
<keyword evidence="10" id="KW-0862">Zinc</keyword>
<dbReference type="InterPro" id="IPR003146">
    <property type="entry name" value="M14A_act_pep"/>
</dbReference>
<evidence type="ECO:0000313" key="18">
    <source>
        <dbReference type="EMBL" id="CAH4038112.1"/>
    </source>
</evidence>
<dbReference type="GO" id="GO:0004181">
    <property type="term" value="F:metallocarboxypeptidase activity"/>
    <property type="evidence" value="ECO:0007669"/>
    <property type="project" value="InterPro"/>
</dbReference>
<feature type="chain" id="PRO_5040255798" description="Peptidase M14 domain-containing protein" evidence="16">
    <location>
        <begin position="18"/>
        <end position="454"/>
    </location>
</feature>
<dbReference type="Proteomes" id="UP001152562">
    <property type="component" value="Unassembled WGS sequence"/>
</dbReference>
<evidence type="ECO:0000256" key="4">
    <source>
        <dbReference type="ARBA" id="ARBA00022525"/>
    </source>
</evidence>
<protein>
    <recommendedName>
        <fullName evidence="17">Peptidase M14 domain-containing protein</fullName>
    </recommendedName>
</protein>
<dbReference type="GO" id="GO:0005615">
    <property type="term" value="C:extracellular space"/>
    <property type="evidence" value="ECO:0007669"/>
    <property type="project" value="TreeGrafter"/>
</dbReference>
<evidence type="ECO:0000256" key="1">
    <source>
        <dbReference type="ARBA" id="ARBA00001947"/>
    </source>
</evidence>
<evidence type="ECO:0000256" key="6">
    <source>
        <dbReference type="ARBA" id="ARBA00022670"/>
    </source>
</evidence>
<dbReference type="SMART" id="SM00631">
    <property type="entry name" value="Zn_pept"/>
    <property type="match status" value="1"/>
</dbReference>